<dbReference type="EMBL" id="JAEAOA010000116">
    <property type="protein sequence ID" value="KAK3604124.1"/>
    <property type="molecule type" value="Genomic_DNA"/>
</dbReference>
<comment type="function">
    <text evidence="5">Associates with the EF-Tu.GDP complex and induces the exchange of GDP to GTP. It remains bound to the aminoacyl-tRNA.EF-Tu.GTP complex up to the GTP hydrolysis stage on the ribosome.</text>
</comment>
<dbReference type="Gene3D" id="1.10.8.10">
    <property type="entry name" value="DNA helicase RuvA subunit, C-terminal domain"/>
    <property type="match status" value="1"/>
</dbReference>
<evidence type="ECO:0000256" key="4">
    <source>
        <dbReference type="ARBA" id="ARBA00023128"/>
    </source>
</evidence>
<dbReference type="AlphaFoldDB" id="A0AAE0W7N6"/>
<keyword evidence="6" id="KW-0175">Coiled coil</keyword>
<dbReference type="HAMAP" id="MF_00050">
    <property type="entry name" value="EF_Ts"/>
    <property type="match status" value="1"/>
</dbReference>
<evidence type="ECO:0000256" key="1">
    <source>
        <dbReference type="ARBA" id="ARBA00005532"/>
    </source>
</evidence>
<dbReference type="Proteomes" id="UP001195483">
    <property type="component" value="Unassembled WGS sequence"/>
</dbReference>
<organism evidence="8 9">
    <name type="scientific">Potamilus streckersoni</name>
    <dbReference type="NCBI Taxonomy" id="2493646"/>
    <lineage>
        <taxon>Eukaryota</taxon>
        <taxon>Metazoa</taxon>
        <taxon>Spiralia</taxon>
        <taxon>Lophotrochozoa</taxon>
        <taxon>Mollusca</taxon>
        <taxon>Bivalvia</taxon>
        <taxon>Autobranchia</taxon>
        <taxon>Heteroconchia</taxon>
        <taxon>Palaeoheterodonta</taxon>
        <taxon>Unionida</taxon>
        <taxon>Unionoidea</taxon>
        <taxon>Unionidae</taxon>
        <taxon>Ambleminae</taxon>
        <taxon>Lampsilini</taxon>
        <taxon>Potamilus</taxon>
    </lineage>
</organism>
<dbReference type="PANTHER" id="PTHR11741:SF0">
    <property type="entry name" value="ELONGATION FACTOR TS, MITOCHONDRIAL"/>
    <property type="match status" value="1"/>
</dbReference>
<evidence type="ECO:0000313" key="9">
    <source>
        <dbReference type="Proteomes" id="UP001195483"/>
    </source>
</evidence>
<evidence type="ECO:0000313" key="8">
    <source>
        <dbReference type="EMBL" id="KAK3604124.1"/>
    </source>
</evidence>
<feature type="domain" description="Translation elongation factor EFTs/EF1B dimerisation" evidence="7">
    <location>
        <begin position="104"/>
        <end position="224"/>
    </location>
</feature>
<evidence type="ECO:0000256" key="5">
    <source>
        <dbReference type="HAMAP-Rule" id="MF_03135"/>
    </source>
</evidence>
<dbReference type="InterPro" id="IPR036402">
    <property type="entry name" value="EF-Ts_dimer_sf"/>
</dbReference>
<sequence length="270" mass="29715">MLFSVVFRPRLLEGLKIICRQMTLAADKSLLSKLRKKTGYSLMNCKKALEKFENNIDQAEKWLSELAQKEGWAKASKLQGRPMSQGLVGLIHDKSSATVLEVGLDASALISIPVEGGKILADIVALHVGNIGENMALRRASYIRANASSILGTYVHSSGEKIEVDNCKLGRYGAIVEVGQAGEVREGSLPLDVVAQQVCQHIVGSNPRKIGSSEDKPEEDKENETKLLFQEFVIDPDLTVKEFLENNSAVVWDFVRIECGEELDEKSSDK</sequence>
<dbReference type="InterPro" id="IPR018101">
    <property type="entry name" value="Transl_elong_Ts_CS"/>
</dbReference>
<keyword evidence="3 5" id="KW-0648">Protein biosynthesis</keyword>
<dbReference type="GO" id="GO:0070125">
    <property type="term" value="P:mitochondrial translational elongation"/>
    <property type="evidence" value="ECO:0007669"/>
    <property type="project" value="TreeGrafter"/>
</dbReference>
<keyword evidence="4 5" id="KW-0496">Mitochondrion</keyword>
<keyword evidence="2 5" id="KW-0251">Elongation factor</keyword>
<comment type="subcellular location">
    <subcellularLocation>
        <location evidence="5">Mitochondrion</location>
    </subcellularLocation>
</comment>
<proteinExistence type="inferred from homology"/>
<dbReference type="Pfam" id="PF00889">
    <property type="entry name" value="EF_TS"/>
    <property type="match status" value="1"/>
</dbReference>
<gene>
    <name evidence="8" type="ORF">CHS0354_001120</name>
</gene>
<evidence type="ECO:0000256" key="2">
    <source>
        <dbReference type="ARBA" id="ARBA00022768"/>
    </source>
</evidence>
<comment type="similarity">
    <text evidence="1 5">Belongs to the EF-Ts family.</text>
</comment>
<dbReference type="PROSITE" id="PS01126">
    <property type="entry name" value="EF_TS_1"/>
    <property type="match status" value="1"/>
</dbReference>
<accession>A0AAE0W7N6</accession>
<dbReference type="Pfam" id="PF25025">
    <property type="entry name" value="EF-Ts_N"/>
    <property type="match status" value="1"/>
</dbReference>
<reference evidence="8" key="1">
    <citation type="journal article" date="2021" name="Genome Biol. Evol.">
        <title>A High-Quality Reference Genome for a Parasitic Bivalve with Doubly Uniparental Inheritance (Bivalvia: Unionida).</title>
        <authorList>
            <person name="Smith C.H."/>
        </authorList>
    </citation>
    <scope>NUCLEOTIDE SEQUENCE</scope>
    <source>
        <strain evidence="8">CHS0354</strain>
    </source>
</reference>
<dbReference type="PANTHER" id="PTHR11741">
    <property type="entry name" value="ELONGATION FACTOR TS"/>
    <property type="match status" value="1"/>
</dbReference>
<dbReference type="FunFam" id="1.10.8.10:FF:000031">
    <property type="entry name" value="Elongation factor Ts, mitochondrial"/>
    <property type="match status" value="1"/>
</dbReference>
<protein>
    <recommendedName>
        <fullName evidence="5">Elongation factor Ts, mitochondrial</fullName>
        <shortName evidence="5">EF-Ts</shortName>
        <shortName evidence="5">EF-TsMt</shortName>
    </recommendedName>
</protein>
<comment type="caution">
    <text evidence="8">The sequence shown here is derived from an EMBL/GenBank/DDBJ whole genome shotgun (WGS) entry which is preliminary data.</text>
</comment>
<dbReference type="InterPro" id="IPR001816">
    <property type="entry name" value="Transl_elong_EFTs/EF1B"/>
</dbReference>
<evidence type="ECO:0000256" key="3">
    <source>
        <dbReference type="ARBA" id="ARBA00022917"/>
    </source>
</evidence>
<dbReference type="CDD" id="cd14275">
    <property type="entry name" value="UBA_EF-Ts"/>
    <property type="match status" value="1"/>
</dbReference>
<dbReference type="InterPro" id="IPR009060">
    <property type="entry name" value="UBA-like_sf"/>
</dbReference>
<evidence type="ECO:0000256" key="6">
    <source>
        <dbReference type="SAM" id="Coils"/>
    </source>
</evidence>
<name>A0AAE0W7N6_9BIVA</name>
<dbReference type="GO" id="GO:0005739">
    <property type="term" value="C:mitochondrion"/>
    <property type="evidence" value="ECO:0007669"/>
    <property type="project" value="UniProtKB-SubCell"/>
</dbReference>
<reference evidence="8" key="2">
    <citation type="journal article" date="2021" name="Genome Biol. Evol.">
        <title>Developing a high-quality reference genome for a parasitic bivalve with doubly uniparental inheritance (Bivalvia: Unionida).</title>
        <authorList>
            <person name="Smith C.H."/>
        </authorList>
    </citation>
    <scope>NUCLEOTIDE SEQUENCE</scope>
    <source>
        <strain evidence="8">CHS0354</strain>
        <tissue evidence="8">Mantle</tissue>
    </source>
</reference>
<reference evidence="8" key="3">
    <citation type="submission" date="2023-05" db="EMBL/GenBank/DDBJ databases">
        <authorList>
            <person name="Smith C.H."/>
        </authorList>
    </citation>
    <scope>NUCLEOTIDE SEQUENCE</scope>
    <source>
        <strain evidence="8">CHS0354</strain>
        <tissue evidence="8">Mantle</tissue>
    </source>
</reference>
<keyword evidence="9" id="KW-1185">Reference proteome</keyword>
<dbReference type="InterPro" id="IPR014039">
    <property type="entry name" value="Transl_elong_EFTs/EF1B_dimer"/>
</dbReference>
<feature type="coiled-coil region" evidence="6">
    <location>
        <begin position="42"/>
        <end position="69"/>
    </location>
</feature>
<dbReference type="SUPFAM" id="SSF54713">
    <property type="entry name" value="Elongation factor Ts (EF-Ts), dimerisation domain"/>
    <property type="match status" value="1"/>
</dbReference>
<evidence type="ECO:0000259" key="7">
    <source>
        <dbReference type="Pfam" id="PF00889"/>
    </source>
</evidence>
<dbReference type="SUPFAM" id="SSF46934">
    <property type="entry name" value="UBA-like"/>
    <property type="match status" value="1"/>
</dbReference>
<dbReference type="Gene3D" id="3.30.479.20">
    <property type="entry name" value="Elongation factor Ts, dimerisation domain"/>
    <property type="match status" value="1"/>
</dbReference>
<dbReference type="GO" id="GO:0003746">
    <property type="term" value="F:translation elongation factor activity"/>
    <property type="evidence" value="ECO:0007669"/>
    <property type="project" value="UniProtKB-UniRule"/>
</dbReference>